<protein>
    <recommendedName>
        <fullName evidence="3">CUE domain-containing protein</fullName>
    </recommendedName>
</protein>
<gene>
    <name evidence="4" type="ORF">METBIDRAFT_13504</name>
</gene>
<dbReference type="AlphaFoldDB" id="A0A1A0H584"/>
<evidence type="ECO:0000259" key="3">
    <source>
        <dbReference type="PROSITE" id="PS51140"/>
    </source>
</evidence>
<name>A0A1A0H584_9ASCO</name>
<evidence type="ECO:0000256" key="1">
    <source>
        <dbReference type="ARBA" id="ARBA00022786"/>
    </source>
</evidence>
<dbReference type="RefSeq" id="XP_018709728.1">
    <property type="nucleotide sequence ID" value="XM_018854377.1"/>
</dbReference>
<sequence length="341" mass="37640">MSCPERRRRANNPPVFSAPPLFSTPPSMADLPELEFLVDAFPHYPRLELASRLLCAASPEVLFNELAVENSSTSKNSQPSEAARGFPPEVTALAELFPSAHKDSLAAALQQNGGCMDKTIEALLEHQPVHRLAAVSGLPEPELRPYVARHKHDVLRALADVIAQYRRRTRVRTSRVQARAGTALADRDTYVLNERSAAFVLLLESVWAEPALRGINFDFLRKLLVFFQGDVSRVLDVARLYIEAGSQAVTAYHSTANFSTVDVSTVYLSTVGFFHAVPLLQAWNSFLFMCPGNWLVALEHAENSPGPPHHASQLSCPLAFKTVAAKASTGPSVRKRWNYEK</sequence>
<feature type="domain" description="CUE" evidence="3">
    <location>
        <begin position="85"/>
        <end position="128"/>
    </location>
</feature>
<reference evidence="4 5" key="1">
    <citation type="submission" date="2016-05" db="EMBL/GenBank/DDBJ databases">
        <title>Comparative genomics of biotechnologically important yeasts.</title>
        <authorList>
            <consortium name="DOE Joint Genome Institute"/>
            <person name="Riley R."/>
            <person name="Haridas S."/>
            <person name="Wolfe K.H."/>
            <person name="Lopes M.R."/>
            <person name="Hittinger C.T."/>
            <person name="Goker M."/>
            <person name="Salamov A."/>
            <person name="Wisecaver J."/>
            <person name="Long T.M."/>
            <person name="Aerts A.L."/>
            <person name="Barry K."/>
            <person name="Choi C."/>
            <person name="Clum A."/>
            <person name="Coughlan A.Y."/>
            <person name="Deshpande S."/>
            <person name="Douglass A.P."/>
            <person name="Hanson S.J."/>
            <person name="Klenk H.-P."/>
            <person name="LaButti K."/>
            <person name="Lapidus A."/>
            <person name="Lindquist E."/>
            <person name="Lipzen A."/>
            <person name="Meier-kolthoff J.P."/>
            <person name="Ohm R.A."/>
            <person name="Otillar R.P."/>
            <person name="Pangilinan J."/>
            <person name="Peng Y."/>
            <person name="Rokas A."/>
            <person name="Rosa C.A."/>
            <person name="Scheuner C."/>
            <person name="Sibirny A.A."/>
            <person name="Slot J.C."/>
            <person name="Stielow J.B."/>
            <person name="Sun H."/>
            <person name="Kurtzman C.P."/>
            <person name="Blackwell M."/>
            <person name="Grigoriev I.V."/>
            <person name="Jeffries T.W."/>
        </authorList>
    </citation>
    <scope>NUCLEOTIDE SEQUENCE [LARGE SCALE GENOMIC DNA]</scope>
    <source>
        <strain evidence="4 5">NRRL YB-4993</strain>
    </source>
</reference>
<dbReference type="PROSITE" id="PS51140">
    <property type="entry name" value="CUE"/>
    <property type="match status" value="1"/>
</dbReference>
<evidence type="ECO:0000256" key="2">
    <source>
        <dbReference type="SAM" id="MobiDB-lite"/>
    </source>
</evidence>
<evidence type="ECO:0000313" key="4">
    <source>
        <dbReference type="EMBL" id="OBA19196.1"/>
    </source>
</evidence>
<dbReference type="OrthoDB" id="4080456at2759"/>
<dbReference type="STRING" id="869754.A0A1A0H584"/>
<comment type="caution">
    <text evidence="4">The sequence shown here is derived from an EMBL/GenBank/DDBJ whole genome shotgun (WGS) entry which is preliminary data.</text>
</comment>
<proteinExistence type="predicted"/>
<keyword evidence="1" id="KW-0833">Ubl conjugation pathway</keyword>
<feature type="region of interest" description="Disordered" evidence="2">
    <location>
        <begin position="1"/>
        <end position="21"/>
    </location>
</feature>
<dbReference type="Pfam" id="PF02845">
    <property type="entry name" value="CUE"/>
    <property type="match status" value="1"/>
</dbReference>
<dbReference type="GeneID" id="30027353"/>
<dbReference type="Gene3D" id="1.10.8.10">
    <property type="entry name" value="DNA helicase RuvA subunit, C-terminal domain"/>
    <property type="match status" value="1"/>
</dbReference>
<dbReference type="InterPro" id="IPR003892">
    <property type="entry name" value="CUE"/>
</dbReference>
<organism evidence="4 5">
    <name type="scientific">Metschnikowia bicuspidata var. bicuspidata NRRL YB-4993</name>
    <dbReference type="NCBI Taxonomy" id="869754"/>
    <lineage>
        <taxon>Eukaryota</taxon>
        <taxon>Fungi</taxon>
        <taxon>Dikarya</taxon>
        <taxon>Ascomycota</taxon>
        <taxon>Saccharomycotina</taxon>
        <taxon>Pichiomycetes</taxon>
        <taxon>Metschnikowiaceae</taxon>
        <taxon>Metschnikowia</taxon>
    </lineage>
</organism>
<evidence type="ECO:0000313" key="5">
    <source>
        <dbReference type="Proteomes" id="UP000092555"/>
    </source>
</evidence>
<keyword evidence="5" id="KW-1185">Reference proteome</keyword>
<dbReference type="EMBL" id="LXTC01000007">
    <property type="protein sequence ID" value="OBA19196.1"/>
    <property type="molecule type" value="Genomic_DNA"/>
</dbReference>
<dbReference type="GO" id="GO:0043130">
    <property type="term" value="F:ubiquitin binding"/>
    <property type="evidence" value="ECO:0007669"/>
    <property type="project" value="InterPro"/>
</dbReference>
<accession>A0A1A0H584</accession>
<feature type="compositionally biased region" description="Basic residues" evidence="2">
    <location>
        <begin position="1"/>
        <end position="10"/>
    </location>
</feature>
<dbReference type="Proteomes" id="UP000092555">
    <property type="component" value="Unassembled WGS sequence"/>
</dbReference>